<evidence type="ECO:0000313" key="5">
    <source>
        <dbReference type="EMBL" id="KTC64729.1"/>
    </source>
</evidence>
<dbReference type="Pfam" id="PF00717">
    <property type="entry name" value="Peptidase_S24"/>
    <property type="match status" value="1"/>
</dbReference>
<evidence type="ECO:0000256" key="1">
    <source>
        <dbReference type="ARBA" id="ARBA00023015"/>
    </source>
</evidence>
<keyword evidence="6" id="KW-1185">Reference proteome</keyword>
<name>A0A0W0R1A0_9GAMM</name>
<evidence type="ECO:0000313" key="6">
    <source>
        <dbReference type="Proteomes" id="UP000054859"/>
    </source>
</evidence>
<dbReference type="SMART" id="SM00530">
    <property type="entry name" value="HTH_XRE"/>
    <property type="match status" value="1"/>
</dbReference>
<keyword evidence="3" id="KW-0804">Transcription</keyword>
<dbReference type="Pfam" id="PF01381">
    <property type="entry name" value="HTH_3"/>
    <property type="match status" value="1"/>
</dbReference>
<dbReference type="RefSeq" id="WP_058463079.1">
    <property type="nucleotide sequence ID" value="NZ_CAAAHS010000001.1"/>
</dbReference>
<dbReference type="SUPFAM" id="SSF51306">
    <property type="entry name" value="LexA/Signal peptidase"/>
    <property type="match status" value="1"/>
</dbReference>
<dbReference type="SUPFAM" id="SSF47413">
    <property type="entry name" value="lambda repressor-like DNA-binding domains"/>
    <property type="match status" value="1"/>
</dbReference>
<dbReference type="PROSITE" id="PS50943">
    <property type="entry name" value="HTH_CROC1"/>
    <property type="match status" value="1"/>
</dbReference>
<dbReference type="STRING" id="45056.Lade_2023"/>
<dbReference type="InterPro" id="IPR015927">
    <property type="entry name" value="Peptidase_S24_S26A/B/C"/>
</dbReference>
<organism evidence="5 6">
    <name type="scientific">Legionella adelaidensis</name>
    <dbReference type="NCBI Taxonomy" id="45056"/>
    <lineage>
        <taxon>Bacteria</taxon>
        <taxon>Pseudomonadati</taxon>
        <taxon>Pseudomonadota</taxon>
        <taxon>Gammaproteobacteria</taxon>
        <taxon>Legionellales</taxon>
        <taxon>Legionellaceae</taxon>
        <taxon>Legionella</taxon>
    </lineage>
</organism>
<dbReference type="Gene3D" id="1.10.260.40">
    <property type="entry name" value="lambda repressor-like DNA-binding domains"/>
    <property type="match status" value="1"/>
</dbReference>
<dbReference type="Proteomes" id="UP000054859">
    <property type="component" value="Unassembled WGS sequence"/>
</dbReference>
<dbReference type="PANTHER" id="PTHR40661">
    <property type="match status" value="1"/>
</dbReference>
<dbReference type="Gene3D" id="2.10.109.10">
    <property type="entry name" value="Umud Fragment, subunit A"/>
    <property type="match status" value="1"/>
</dbReference>
<dbReference type="AlphaFoldDB" id="A0A0W0R1A0"/>
<dbReference type="InterPro" id="IPR036286">
    <property type="entry name" value="LexA/Signal_pep-like_sf"/>
</dbReference>
<evidence type="ECO:0000259" key="4">
    <source>
        <dbReference type="PROSITE" id="PS50943"/>
    </source>
</evidence>
<dbReference type="PANTHER" id="PTHR40661:SF3">
    <property type="entry name" value="FELS-1 PROPHAGE TRANSCRIPTIONAL REGULATOR"/>
    <property type="match status" value="1"/>
</dbReference>
<keyword evidence="1" id="KW-0805">Transcription regulation</keyword>
<dbReference type="GO" id="GO:0003677">
    <property type="term" value="F:DNA binding"/>
    <property type="evidence" value="ECO:0007669"/>
    <property type="project" value="UniProtKB-KW"/>
</dbReference>
<reference evidence="5 6" key="1">
    <citation type="submission" date="2015-11" db="EMBL/GenBank/DDBJ databases">
        <title>Identification of large and diverse effector repertoires of 38 Legionella species.</title>
        <authorList>
            <person name="Burstein D."/>
            <person name="Amaro F."/>
            <person name="Zusman T."/>
            <person name="Lifshitz Z."/>
            <person name="Cohen O."/>
            <person name="Gilbert J.A."/>
            <person name="Pupko T."/>
            <person name="Shuman H.A."/>
            <person name="Segal G."/>
        </authorList>
    </citation>
    <scope>NUCLEOTIDE SEQUENCE [LARGE SCALE GENOMIC DNA]</scope>
    <source>
        <strain evidence="5 6">1762-AUS-E</strain>
    </source>
</reference>
<dbReference type="EMBL" id="LNKA01000019">
    <property type="protein sequence ID" value="KTC64729.1"/>
    <property type="molecule type" value="Genomic_DNA"/>
</dbReference>
<evidence type="ECO:0000256" key="3">
    <source>
        <dbReference type="ARBA" id="ARBA00023163"/>
    </source>
</evidence>
<evidence type="ECO:0000256" key="2">
    <source>
        <dbReference type="ARBA" id="ARBA00023125"/>
    </source>
</evidence>
<proteinExistence type="predicted"/>
<dbReference type="CDD" id="cd00093">
    <property type="entry name" value="HTH_XRE"/>
    <property type="match status" value="1"/>
</dbReference>
<sequence>MSIGSVLSELLKKFNLNALELERLTGIPSSTIYRLLKNNGNPTIEVLKKLASFFQITVSQLIGEEHIGGRQIPLIYPDNIGEYIVKGNSSNQKKISIDFPMNIKCFATLVEDNMMEPFILTNSIVIVDPEKKITHKDFILVVKNKSERGFIRQFIDNGEEHFLKVINSDFPNLKQININDYFFCGSIVHYRTNIFNYEQVEIKDFRKKVINLTK</sequence>
<dbReference type="PATRIC" id="fig|45056.6.peg.2088"/>
<protein>
    <submittedName>
        <fullName evidence="5">HTH-type transcriptional regulator</fullName>
    </submittedName>
</protein>
<comment type="caution">
    <text evidence="5">The sequence shown here is derived from an EMBL/GenBank/DDBJ whole genome shotgun (WGS) entry which is preliminary data.</text>
</comment>
<feature type="domain" description="HTH cro/C1-type" evidence="4">
    <location>
        <begin position="7"/>
        <end position="61"/>
    </location>
</feature>
<gene>
    <name evidence="5" type="ORF">Lade_2023</name>
</gene>
<keyword evidence="2" id="KW-0238">DNA-binding</keyword>
<accession>A0A0W0R1A0</accession>
<dbReference type="OrthoDB" id="5641531at2"/>
<dbReference type="InterPro" id="IPR010982">
    <property type="entry name" value="Lambda_DNA-bd_dom_sf"/>
</dbReference>
<dbReference type="InterPro" id="IPR001387">
    <property type="entry name" value="Cro/C1-type_HTH"/>
</dbReference>